<sequence length="252" mass="28514">NGKKSNFNQKKIDKHLEYIETKTQEYLSALAQNDDQETSTTVTNIQQKIERLKQNKIRYELLEEQLKTSGEPQVSTTDPDARALLVQGQLVEVSYNIQAAVDDKHNLIVATHTINRNDKNALSAIALEAKENLKAETFTVLVDKGYHNGREIATCKDNNIATIVAQPDQGKSNENGTQPEYFVTKFIYNKEENTYTCPQGATLSTTGRWHKKTGRTEESGYMYQKYRTPACKTCPVKDQCTSRKGGREIDRS</sequence>
<protein>
    <submittedName>
        <fullName evidence="3">Transposase</fullName>
    </submittedName>
</protein>
<dbReference type="AlphaFoldDB" id="A0A256ACS6"/>
<evidence type="ECO:0000259" key="2">
    <source>
        <dbReference type="Pfam" id="PF13751"/>
    </source>
</evidence>
<dbReference type="PANTHER" id="PTHR33408">
    <property type="entry name" value="TRANSPOSASE"/>
    <property type="match status" value="1"/>
</dbReference>
<dbReference type="Pfam" id="PF13751">
    <property type="entry name" value="DDE_Tnp_1_6"/>
    <property type="match status" value="1"/>
</dbReference>
<comment type="caution">
    <text evidence="3">The sequence shown here is derived from an EMBL/GenBank/DDBJ whole genome shotgun (WGS) entry which is preliminary data.</text>
</comment>
<gene>
    <name evidence="3" type="ORF">CHX27_00255</name>
</gene>
<feature type="domain" description="Transposase DDE" evidence="2">
    <location>
        <begin position="196"/>
        <end position="249"/>
    </location>
</feature>
<name>A0A256ACS6_9FLAO</name>
<evidence type="ECO:0000313" key="4">
    <source>
        <dbReference type="Proteomes" id="UP000216035"/>
    </source>
</evidence>
<feature type="coiled-coil region" evidence="1">
    <location>
        <begin position="42"/>
        <end position="69"/>
    </location>
</feature>
<keyword evidence="1" id="KW-0175">Coiled coil</keyword>
<evidence type="ECO:0000313" key="3">
    <source>
        <dbReference type="EMBL" id="OYQ51506.1"/>
    </source>
</evidence>
<keyword evidence="4" id="KW-1185">Reference proteome</keyword>
<feature type="non-terminal residue" evidence="3">
    <location>
        <position position="1"/>
    </location>
</feature>
<dbReference type="RefSeq" id="WP_165764398.1">
    <property type="nucleotide sequence ID" value="NZ_NOXX01000028.1"/>
</dbReference>
<dbReference type="EMBL" id="NOXX01000028">
    <property type="protein sequence ID" value="OYQ51506.1"/>
    <property type="molecule type" value="Genomic_DNA"/>
</dbReference>
<accession>A0A256ACS6</accession>
<organism evidence="3 4">
    <name type="scientific">Flavobacterium aurantiibacter</name>
    <dbReference type="NCBI Taxonomy" id="2023067"/>
    <lineage>
        <taxon>Bacteria</taxon>
        <taxon>Pseudomonadati</taxon>
        <taxon>Bacteroidota</taxon>
        <taxon>Flavobacteriia</taxon>
        <taxon>Flavobacteriales</taxon>
        <taxon>Flavobacteriaceae</taxon>
        <taxon>Flavobacterium</taxon>
    </lineage>
</organism>
<dbReference type="Proteomes" id="UP000216035">
    <property type="component" value="Unassembled WGS sequence"/>
</dbReference>
<feature type="non-terminal residue" evidence="3">
    <location>
        <position position="252"/>
    </location>
</feature>
<dbReference type="InterPro" id="IPR025668">
    <property type="entry name" value="Tnp_DDE_dom"/>
</dbReference>
<evidence type="ECO:0000256" key="1">
    <source>
        <dbReference type="SAM" id="Coils"/>
    </source>
</evidence>
<proteinExistence type="predicted"/>
<reference evidence="3 4" key="1">
    <citation type="submission" date="2017-07" db="EMBL/GenBank/DDBJ databases">
        <title>Flavobacterium cyanobacteriorum sp. nov., isolated from cyanobacterial aggregates in a eutrophic lake.</title>
        <authorList>
            <person name="Cai H."/>
        </authorList>
    </citation>
    <scope>NUCLEOTIDE SEQUENCE [LARGE SCALE GENOMIC DNA]</scope>
    <source>
        <strain evidence="3 4">TH167</strain>
    </source>
</reference>